<reference evidence="4 5" key="1">
    <citation type="journal article" date="2020" name="ISME J.">
        <title>Uncovering the hidden diversity of litter-decomposition mechanisms in mushroom-forming fungi.</title>
        <authorList>
            <person name="Floudas D."/>
            <person name="Bentzer J."/>
            <person name="Ahren D."/>
            <person name="Johansson T."/>
            <person name="Persson P."/>
            <person name="Tunlid A."/>
        </authorList>
    </citation>
    <scope>NUCLEOTIDE SEQUENCE [LARGE SCALE GENOMIC DNA]</scope>
    <source>
        <strain evidence="4 5">CBS 291.85</strain>
    </source>
</reference>
<evidence type="ECO:0000256" key="1">
    <source>
        <dbReference type="SAM" id="MobiDB-lite"/>
    </source>
</evidence>
<feature type="region of interest" description="Disordered" evidence="1">
    <location>
        <begin position="229"/>
        <end position="250"/>
    </location>
</feature>
<evidence type="ECO:0000313" key="4">
    <source>
        <dbReference type="EMBL" id="KAF5352193.1"/>
    </source>
</evidence>
<evidence type="ECO:0000256" key="3">
    <source>
        <dbReference type="SAM" id="SignalP"/>
    </source>
</evidence>
<keyword evidence="3" id="KW-0732">Signal</keyword>
<evidence type="ECO:0000313" key="5">
    <source>
        <dbReference type="Proteomes" id="UP000559256"/>
    </source>
</evidence>
<keyword evidence="2" id="KW-1133">Transmembrane helix</keyword>
<organism evidence="4 5">
    <name type="scientific">Tetrapyrgos nigripes</name>
    <dbReference type="NCBI Taxonomy" id="182062"/>
    <lineage>
        <taxon>Eukaryota</taxon>
        <taxon>Fungi</taxon>
        <taxon>Dikarya</taxon>
        <taxon>Basidiomycota</taxon>
        <taxon>Agaricomycotina</taxon>
        <taxon>Agaricomycetes</taxon>
        <taxon>Agaricomycetidae</taxon>
        <taxon>Agaricales</taxon>
        <taxon>Marasmiineae</taxon>
        <taxon>Marasmiaceae</taxon>
        <taxon>Tetrapyrgos</taxon>
    </lineage>
</organism>
<feature type="chain" id="PRO_5034333026" evidence="3">
    <location>
        <begin position="31"/>
        <end position="250"/>
    </location>
</feature>
<keyword evidence="2" id="KW-0812">Transmembrane</keyword>
<protein>
    <submittedName>
        <fullName evidence="4">Uncharacterized protein</fullName>
    </submittedName>
</protein>
<feature type="transmembrane region" description="Helical" evidence="2">
    <location>
        <begin position="135"/>
        <end position="160"/>
    </location>
</feature>
<evidence type="ECO:0000256" key="2">
    <source>
        <dbReference type="SAM" id="Phobius"/>
    </source>
</evidence>
<sequence length="250" mass="27807">MICRSIFLPCRARRFTLLLLSLLFISSAAALPLSDVDRRDFGTSRRCGDEACSSLSVLVSEIEDSMRSIIATLCDLVSIPSNANNGISDDAATLDASFSQQSRLPSIHFSLPFHRRAAVDGSSDSTHHSPSYVKILLIIGSVALGVALVLILLWFITFLMRRNNSRTGKRKIKSKVPNELVFEPEMNSYKNIEIRSPTVSTPTQRNMTLPPAHDPFSDHHAVASVGHYDEEDEMDKDVYLHPPRTPRSRV</sequence>
<accession>A0A8H5D3U2</accession>
<dbReference type="AlphaFoldDB" id="A0A8H5D3U2"/>
<proteinExistence type="predicted"/>
<gene>
    <name evidence="4" type="ORF">D9758_009251</name>
</gene>
<keyword evidence="5" id="KW-1185">Reference proteome</keyword>
<name>A0A8H5D3U2_9AGAR</name>
<dbReference type="EMBL" id="JAACJM010000067">
    <property type="protein sequence ID" value="KAF5352193.1"/>
    <property type="molecule type" value="Genomic_DNA"/>
</dbReference>
<feature type="signal peptide" evidence="3">
    <location>
        <begin position="1"/>
        <end position="30"/>
    </location>
</feature>
<comment type="caution">
    <text evidence="4">The sequence shown here is derived from an EMBL/GenBank/DDBJ whole genome shotgun (WGS) entry which is preliminary data.</text>
</comment>
<keyword evidence="2" id="KW-0472">Membrane</keyword>
<dbReference type="Proteomes" id="UP000559256">
    <property type="component" value="Unassembled WGS sequence"/>
</dbReference>